<dbReference type="NCBIfam" id="TIGR00328">
    <property type="entry name" value="flhB"/>
    <property type="match status" value="1"/>
</dbReference>
<evidence type="ECO:0000256" key="10">
    <source>
        <dbReference type="ARBA" id="ARBA00023136"/>
    </source>
</evidence>
<feature type="transmembrane region" description="Helical" evidence="12">
    <location>
        <begin position="192"/>
        <end position="215"/>
    </location>
</feature>
<proteinExistence type="inferred from homology"/>
<sequence length="363" mass="40784">MSGQGSGEKTEKATKKKKEKAREEGKVVRSNELSIAASVITLFAVILVGWKHFMQNASSLMVKYLSENYLVSASKNLDAAAVRNVFLSAALDGLRIVWPIFVLAMLVGALVQILQTGFLVTGKTLMPQLNRLNPIEGFKRIFSLRSVVEMLKAAAKIAFLCVVVYGAFQSLMPEFPSLMSMEVSQSFPKLMQTALTLALKMGAVLAVVAAADYLYQWWRNEKDLMMTKQEVKEEFKQLEGDPKIKGQIRARQRQISRRRMMQRMKEADVVITNPTHFAVAVRYKEKEDKAPLVLAKGQDLVALRIREKAAEYGIEVVENRPVAQALYKNCEIGEEIPKDLYRAVAEILVYVYQMKNKARGGRA</sequence>
<dbReference type="Gene3D" id="6.10.250.2080">
    <property type="match status" value="1"/>
</dbReference>
<dbReference type="AlphaFoldDB" id="A0A1W1YHZ3"/>
<dbReference type="OrthoDB" id="9807950at2"/>
<dbReference type="GO" id="GO:0044780">
    <property type="term" value="P:bacterial-type flagellum assembly"/>
    <property type="evidence" value="ECO:0007669"/>
    <property type="project" value="InterPro"/>
</dbReference>
<dbReference type="GO" id="GO:0009306">
    <property type="term" value="P:protein secretion"/>
    <property type="evidence" value="ECO:0007669"/>
    <property type="project" value="InterPro"/>
</dbReference>
<gene>
    <name evidence="12" type="primary">flhB</name>
    <name evidence="14" type="ORF">SAMN02745168_0402</name>
</gene>
<protein>
    <recommendedName>
        <fullName evidence="3 12">Flagellar biosynthetic protein FlhB</fullName>
    </recommendedName>
</protein>
<keyword evidence="10 12" id="KW-0472">Membrane</keyword>
<dbReference type="InterPro" id="IPR006136">
    <property type="entry name" value="FlhB"/>
</dbReference>
<dbReference type="Gene3D" id="3.40.1690.10">
    <property type="entry name" value="secretion proteins EscU"/>
    <property type="match status" value="1"/>
</dbReference>
<dbReference type="EMBL" id="FWXW01000001">
    <property type="protein sequence ID" value="SMC35421.1"/>
    <property type="molecule type" value="Genomic_DNA"/>
</dbReference>
<feature type="transmembrane region" description="Helical" evidence="12">
    <location>
        <begin position="33"/>
        <end position="53"/>
    </location>
</feature>
<evidence type="ECO:0000256" key="12">
    <source>
        <dbReference type="RuleBase" id="RU364091"/>
    </source>
</evidence>
<dbReference type="SUPFAM" id="SSF160544">
    <property type="entry name" value="EscU C-terminal domain-like"/>
    <property type="match status" value="1"/>
</dbReference>
<keyword evidence="6 12" id="KW-0812">Transmembrane</keyword>
<keyword evidence="8 12" id="KW-0653">Protein transport</keyword>
<feature type="transmembrane region" description="Helical" evidence="12">
    <location>
        <begin position="153"/>
        <end position="172"/>
    </location>
</feature>
<dbReference type="RefSeq" id="WP_084233048.1">
    <property type="nucleotide sequence ID" value="NZ_FWXW01000001.1"/>
</dbReference>
<dbReference type="PRINTS" id="PR00950">
    <property type="entry name" value="TYPE3IMSPROT"/>
</dbReference>
<feature type="region of interest" description="Disordered" evidence="13">
    <location>
        <begin position="1"/>
        <end position="23"/>
    </location>
</feature>
<dbReference type="GO" id="GO:0005886">
    <property type="term" value="C:plasma membrane"/>
    <property type="evidence" value="ECO:0007669"/>
    <property type="project" value="UniProtKB-SubCell"/>
</dbReference>
<dbReference type="InterPro" id="IPR006135">
    <property type="entry name" value="T3SS_substrate_exporter"/>
</dbReference>
<comment type="subcellular location">
    <subcellularLocation>
        <location evidence="1">Cell membrane</location>
        <topology evidence="1">Multi-pass membrane protein</topology>
    </subcellularLocation>
</comment>
<comment type="function">
    <text evidence="12">Required for formation of the rod structure in the basal body of the flagellar apparatus. Together with FliI and FliH, may constitute the export apparatus of flagellin.</text>
</comment>
<reference evidence="14 15" key="1">
    <citation type="submission" date="2017-04" db="EMBL/GenBank/DDBJ databases">
        <authorList>
            <person name="Afonso C.L."/>
            <person name="Miller P.J."/>
            <person name="Scott M.A."/>
            <person name="Spackman E."/>
            <person name="Goraichik I."/>
            <person name="Dimitrov K.M."/>
            <person name="Suarez D.L."/>
            <person name="Swayne D.E."/>
        </authorList>
    </citation>
    <scope>NUCLEOTIDE SEQUENCE [LARGE SCALE GENOMIC DNA]</scope>
    <source>
        <strain evidence="14 15">DSM 12816</strain>
    </source>
</reference>
<evidence type="ECO:0000313" key="15">
    <source>
        <dbReference type="Proteomes" id="UP000192790"/>
    </source>
</evidence>
<dbReference type="Pfam" id="PF01312">
    <property type="entry name" value="Bac_export_2"/>
    <property type="match status" value="1"/>
</dbReference>
<keyword evidence="15" id="KW-1185">Reference proteome</keyword>
<evidence type="ECO:0000256" key="13">
    <source>
        <dbReference type="SAM" id="MobiDB-lite"/>
    </source>
</evidence>
<name>A0A1W1YHZ3_9FIRM</name>
<keyword evidence="14" id="KW-0282">Flagellum</keyword>
<evidence type="ECO:0000256" key="9">
    <source>
        <dbReference type="ARBA" id="ARBA00022989"/>
    </source>
</evidence>
<keyword evidence="14" id="KW-0969">Cilium</keyword>
<dbReference type="Proteomes" id="UP000192790">
    <property type="component" value="Unassembled WGS sequence"/>
</dbReference>
<organism evidence="14 15">
    <name type="scientific">Papillibacter cinnamivorans DSM 12816</name>
    <dbReference type="NCBI Taxonomy" id="1122930"/>
    <lineage>
        <taxon>Bacteria</taxon>
        <taxon>Bacillati</taxon>
        <taxon>Bacillota</taxon>
        <taxon>Clostridia</taxon>
        <taxon>Eubacteriales</taxon>
        <taxon>Oscillospiraceae</taxon>
        <taxon>Papillibacter</taxon>
    </lineage>
</organism>
<evidence type="ECO:0000256" key="11">
    <source>
        <dbReference type="ARBA" id="ARBA00023225"/>
    </source>
</evidence>
<evidence type="ECO:0000313" key="14">
    <source>
        <dbReference type="EMBL" id="SMC35421.1"/>
    </source>
</evidence>
<keyword evidence="5 12" id="KW-1003">Cell membrane</keyword>
<keyword evidence="14" id="KW-0966">Cell projection</keyword>
<evidence type="ECO:0000256" key="6">
    <source>
        <dbReference type="ARBA" id="ARBA00022692"/>
    </source>
</evidence>
<feature type="transmembrane region" description="Helical" evidence="12">
    <location>
        <begin position="96"/>
        <end position="121"/>
    </location>
</feature>
<comment type="similarity">
    <text evidence="2 12">Belongs to the type III secretion exporter family.</text>
</comment>
<dbReference type="PANTHER" id="PTHR30531:SF12">
    <property type="entry name" value="FLAGELLAR BIOSYNTHETIC PROTEIN FLHB"/>
    <property type="match status" value="1"/>
</dbReference>
<evidence type="ECO:0000256" key="7">
    <source>
        <dbReference type="ARBA" id="ARBA00022795"/>
    </source>
</evidence>
<evidence type="ECO:0000256" key="3">
    <source>
        <dbReference type="ARBA" id="ARBA00021622"/>
    </source>
</evidence>
<evidence type="ECO:0000256" key="5">
    <source>
        <dbReference type="ARBA" id="ARBA00022475"/>
    </source>
</evidence>
<keyword evidence="11 12" id="KW-1006">Bacterial flagellum protein export</keyword>
<keyword evidence="9 12" id="KW-1133">Transmembrane helix</keyword>
<evidence type="ECO:0000256" key="8">
    <source>
        <dbReference type="ARBA" id="ARBA00022927"/>
    </source>
</evidence>
<dbReference type="InterPro" id="IPR029025">
    <property type="entry name" value="T3SS_substrate_exporter_C"/>
</dbReference>
<accession>A0A1W1YHZ3</accession>
<evidence type="ECO:0000256" key="4">
    <source>
        <dbReference type="ARBA" id="ARBA00022448"/>
    </source>
</evidence>
<evidence type="ECO:0000256" key="1">
    <source>
        <dbReference type="ARBA" id="ARBA00004651"/>
    </source>
</evidence>
<dbReference type="STRING" id="1122930.SAMN02745168_0402"/>
<evidence type="ECO:0000256" key="2">
    <source>
        <dbReference type="ARBA" id="ARBA00010690"/>
    </source>
</evidence>
<dbReference type="FunFam" id="3.40.1690.10:FF:000001">
    <property type="entry name" value="Flagellar biosynthetic protein FlhB"/>
    <property type="match status" value="1"/>
</dbReference>
<keyword evidence="4 12" id="KW-0813">Transport</keyword>
<dbReference type="PANTHER" id="PTHR30531">
    <property type="entry name" value="FLAGELLAR BIOSYNTHETIC PROTEIN FLHB"/>
    <property type="match status" value="1"/>
</dbReference>
<keyword evidence="7 12" id="KW-1005">Bacterial flagellum biogenesis</keyword>